<evidence type="ECO:0000256" key="7">
    <source>
        <dbReference type="PROSITE-ProRule" id="PRU00221"/>
    </source>
</evidence>
<dbReference type="GO" id="GO:0006367">
    <property type="term" value="P:transcription initiation at RNA polymerase II promoter"/>
    <property type="evidence" value="ECO:0007669"/>
    <property type="project" value="TreeGrafter"/>
</dbReference>
<dbReference type="Pfam" id="PF00400">
    <property type="entry name" value="WD40"/>
    <property type="match status" value="4"/>
</dbReference>
<evidence type="ECO:0000313" key="11">
    <source>
        <dbReference type="Proteomes" id="UP001146793"/>
    </source>
</evidence>
<evidence type="ECO:0000256" key="5">
    <source>
        <dbReference type="ARBA" id="ARBA00023163"/>
    </source>
</evidence>
<dbReference type="Pfam" id="PF04494">
    <property type="entry name" value="TFIID_NTD2"/>
    <property type="match status" value="1"/>
</dbReference>
<dbReference type="PANTHER" id="PTHR19879">
    <property type="entry name" value="TRANSCRIPTION INITIATION FACTOR TFIID"/>
    <property type="match status" value="1"/>
</dbReference>
<organism evidence="10 11">
    <name type="scientific">Anaeramoeba flamelloides</name>
    <dbReference type="NCBI Taxonomy" id="1746091"/>
    <lineage>
        <taxon>Eukaryota</taxon>
        <taxon>Metamonada</taxon>
        <taxon>Anaeramoebidae</taxon>
        <taxon>Anaeramoeba</taxon>
    </lineage>
</organism>
<comment type="caution">
    <text evidence="10">The sequence shown here is derived from an EMBL/GenBank/DDBJ whole genome shotgun (WGS) entry which is preliminary data.</text>
</comment>
<dbReference type="Pfam" id="PF12894">
    <property type="entry name" value="ANAPC4_WD40"/>
    <property type="match status" value="1"/>
</dbReference>
<feature type="repeat" description="WD" evidence="7">
    <location>
        <begin position="277"/>
        <end position="310"/>
    </location>
</feature>
<dbReference type="Gene3D" id="1.25.40.500">
    <property type="entry name" value="TFIID subunit TAF5, NTD2 domain"/>
    <property type="match status" value="1"/>
</dbReference>
<keyword evidence="2 7" id="KW-0853">WD repeat</keyword>
<dbReference type="AlphaFoldDB" id="A0AAV7ZTE1"/>
<dbReference type="SMART" id="SM00320">
    <property type="entry name" value="WD40"/>
    <property type="match status" value="6"/>
</dbReference>
<sequence>MSSESFQKVVNNYLLSRGYESIPQNFTSYNLEEYLTLLRIDQETTTVESPFSYNFAEISPASYTESYQSTKEWVLTAKKRFRKEMILFLYPLWVHCYLELIHRGYIKEAKKIFDMEKDYYMDTYEEDLQQLEKINSLEDIQQSELAQNFVNGKYQVRVSNLSFQIFNNFLLESDYMFLTNFLNQFIDVRHTDINNDELELFDSKKKNNSNKKLFNTKSETSNLDDVDDVDDDENLLFLASQEETDLFTEEKIPEKILEPIDSSIENTSLPSISFYTFFQHQSEINTFNITSDSKYILSGFGDSSVRLWDLFGELKNDSQSKGGEKETMKTKKKNVINNKNNKGFQINKKVKIDNKRPYKCFYGHRGPVYSCCFSQDNKYFLTSSMDSTVRLWDSNKKECEMIFVGHNYPVWDVKFSRVGYYFVTGSFDHTARLWSTFRNYPLRVFVGHFSDVDCVDFHPNCNYVATGSSDKTARIFDIQTSRSVRIFFHEEFKKHGTISAINFSPNGKLLATGTQTGWLSVWDIGQGKAITQTQAHTKSITSLEFDKTSSMIASGSLESKIKIWNPNNTENLCLGEFQTNGIPTYKVKWNNKGILCGIGAV</sequence>
<dbReference type="PRINTS" id="PR00320">
    <property type="entry name" value="GPROTEINBRPT"/>
</dbReference>
<dbReference type="InterPro" id="IPR007582">
    <property type="entry name" value="TFIID_NTD2"/>
</dbReference>
<dbReference type="PROSITE" id="PS50082">
    <property type="entry name" value="WD_REPEATS_2"/>
    <property type="match status" value="6"/>
</dbReference>
<keyword evidence="5" id="KW-0804">Transcription</keyword>
<dbReference type="CDD" id="cd08044">
    <property type="entry name" value="TAF5_NTD2"/>
    <property type="match status" value="1"/>
</dbReference>
<keyword evidence="4" id="KW-0805">Transcription regulation</keyword>
<dbReference type="PANTHER" id="PTHR19879:SF1">
    <property type="entry name" value="CANNONBALL-RELATED"/>
    <property type="match status" value="1"/>
</dbReference>
<evidence type="ECO:0000259" key="8">
    <source>
        <dbReference type="Pfam" id="PF04494"/>
    </source>
</evidence>
<dbReference type="InterPro" id="IPR036322">
    <property type="entry name" value="WD40_repeat_dom_sf"/>
</dbReference>
<dbReference type="EMBL" id="JANTQA010000023">
    <property type="protein sequence ID" value="KAJ3445283.1"/>
    <property type="molecule type" value="Genomic_DNA"/>
</dbReference>
<dbReference type="SUPFAM" id="SSF160897">
    <property type="entry name" value="Taf5 N-terminal domain-like"/>
    <property type="match status" value="1"/>
</dbReference>
<evidence type="ECO:0000256" key="3">
    <source>
        <dbReference type="ARBA" id="ARBA00022737"/>
    </source>
</evidence>
<feature type="repeat" description="WD" evidence="7">
    <location>
        <begin position="533"/>
        <end position="565"/>
    </location>
</feature>
<dbReference type="CDD" id="cd00200">
    <property type="entry name" value="WD40"/>
    <property type="match status" value="1"/>
</dbReference>
<keyword evidence="3" id="KW-0677">Repeat</keyword>
<accession>A0AAV7ZTE1</accession>
<evidence type="ECO:0000256" key="2">
    <source>
        <dbReference type="ARBA" id="ARBA00022574"/>
    </source>
</evidence>
<dbReference type="Gene3D" id="2.130.10.10">
    <property type="entry name" value="YVTN repeat-like/Quinoprotein amine dehydrogenase"/>
    <property type="match status" value="2"/>
</dbReference>
<feature type="repeat" description="WD" evidence="7">
    <location>
        <begin position="498"/>
        <end position="532"/>
    </location>
</feature>
<feature type="repeat" description="WD" evidence="7">
    <location>
        <begin position="445"/>
        <end position="486"/>
    </location>
</feature>
<feature type="repeat" description="WD" evidence="7">
    <location>
        <begin position="403"/>
        <end position="435"/>
    </location>
</feature>
<evidence type="ECO:0000313" key="10">
    <source>
        <dbReference type="EMBL" id="KAJ3445283.1"/>
    </source>
</evidence>
<dbReference type="InterPro" id="IPR024977">
    <property type="entry name" value="Apc4-like_WD40_dom"/>
</dbReference>
<dbReference type="InterPro" id="IPR015943">
    <property type="entry name" value="WD40/YVTN_repeat-like_dom_sf"/>
</dbReference>
<protein>
    <submittedName>
        <fullName evidence="10">Transcription initiation factor tfiid</fullName>
    </submittedName>
</protein>
<dbReference type="InterPro" id="IPR001680">
    <property type="entry name" value="WD40_rpt"/>
</dbReference>
<feature type="domain" description="Anaphase-promoting complex subunit 4-like WD40" evidence="9">
    <location>
        <begin position="485"/>
        <end position="546"/>
    </location>
</feature>
<dbReference type="SUPFAM" id="SSF50978">
    <property type="entry name" value="WD40 repeat-like"/>
    <property type="match status" value="1"/>
</dbReference>
<dbReference type="GO" id="GO:0016251">
    <property type="term" value="F:RNA polymerase II general transcription initiation factor activity"/>
    <property type="evidence" value="ECO:0007669"/>
    <property type="project" value="TreeGrafter"/>
</dbReference>
<comment type="subcellular location">
    <subcellularLocation>
        <location evidence="1">Nucleus</location>
    </subcellularLocation>
</comment>
<keyword evidence="6" id="KW-0539">Nucleus</keyword>
<evidence type="ECO:0000256" key="4">
    <source>
        <dbReference type="ARBA" id="ARBA00023015"/>
    </source>
</evidence>
<dbReference type="InterPro" id="IPR019775">
    <property type="entry name" value="WD40_repeat_CS"/>
</dbReference>
<reference evidence="10" key="1">
    <citation type="submission" date="2022-08" db="EMBL/GenBank/DDBJ databases">
        <title>Novel sulphate-reducing endosymbionts in the free-living metamonad Anaeramoeba.</title>
        <authorList>
            <person name="Jerlstrom-Hultqvist J."/>
            <person name="Cepicka I."/>
            <person name="Gallot-Lavallee L."/>
            <person name="Salas-Leiva D."/>
            <person name="Curtis B.A."/>
            <person name="Zahonova K."/>
            <person name="Pipaliya S."/>
            <person name="Dacks J."/>
            <person name="Roger A.J."/>
        </authorList>
    </citation>
    <scope>NUCLEOTIDE SEQUENCE</scope>
    <source>
        <strain evidence="10">Busselton2</strain>
    </source>
</reference>
<feature type="repeat" description="WD" evidence="7">
    <location>
        <begin position="361"/>
        <end position="402"/>
    </location>
</feature>
<dbReference type="InterPro" id="IPR020472">
    <property type="entry name" value="WD40_PAC1"/>
</dbReference>
<dbReference type="Proteomes" id="UP001146793">
    <property type="component" value="Unassembled WGS sequence"/>
</dbReference>
<proteinExistence type="predicted"/>
<evidence type="ECO:0000259" key="9">
    <source>
        <dbReference type="Pfam" id="PF12894"/>
    </source>
</evidence>
<name>A0AAV7ZTE1_9EUKA</name>
<evidence type="ECO:0000256" key="1">
    <source>
        <dbReference type="ARBA" id="ARBA00004123"/>
    </source>
</evidence>
<dbReference type="InterPro" id="IPR037264">
    <property type="entry name" value="TFIID_NTD2_sf"/>
</dbReference>
<dbReference type="GO" id="GO:0005669">
    <property type="term" value="C:transcription factor TFIID complex"/>
    <property type="evidence" value="ECO:0007669"/>
    <property type="project" value="TreeGrafter"/>
</dbReference>
<feature type="domain" description="TFIID subunit TAF5 NTD2" evidence="8">
    <location>
        <begin position="59"/>
        <end position="186"/>
    </location>
</feature>
<dbReference type="PROSITE" id="PS00678">
    <property type="entry name" value="WD_REPEATS_1"/>
    <property type="match status" value="1"/>
</dbReference>
<gene>
    <name evidence="10" type="ORF">M0812_11154</name>
</gene>
<evidence type="ECO:0000256" key="6">
    <source>
        <dbReference type="ARBA" id="ARBA00023242"/>
    </source>
</evidence>
<dbReference type="PROSITE" id="PS50294">
    <property type="entry name" value="WD_REPEATS_REGION"/>
    <property type="match status" value="5"/>
</dbReference>